<name>A0A5K1IY41_9ACTN</name>
<protein>
    <recommendedName>
        <fullName evidence="1">DUF6788 domain-containing protein</fullName>
    </recommendedName>
</protein>
<evidence type="ECO:0000313" key="3">
    <source>
        <dbReference type="Proteomes" id="UP000330807"/>
    </source>
</evidence>
<gene>
    <name evidence="2" type="ORF">LMKDKBCB_01660</name>
</gene>
<proteinExistence type="predicted"/>
<dbReference type="RefSeq" id="WP_156063301.1">
    <property type="nucleotide sequence ID" value="NZ_CABWIH010000033.1"/>
</dbReference>
<dbReference type="EMBL" id="CABWIH010000033">
    <property type="protein sequence ID" value="VWL94118.1"/>
    <property type="molecule type" value="Genomic_DNA"/>
</dbReference>
<dbReference type="Proteomes" id="UP000330807">
    <property type="component" value="Unassembled WGS sequence"/>
</dbReference>
<dbReference type="Pfam" id="PF20586">
    <property type="entry name" value="DUF6788"/>
    <property type="match status" value="1"/>
</dbReference>
<sequence>MSVLEDVLEEEYARSIRLLGLMEQEIGLLPKGSIRMRNIKGHEYCYLNYRVGDKVKSDYVPAAEVDELRAKIERRRALVTAIREQKQSQKQIIRALGRVPNAD</sequence>
<evidence type="ECO:0000313" key="2">
    <source>
        <dbReference type="EMBL" id="VWL94118.1"/>
    </source>
</evidence>
<organism evidence="2 3">
    <name type="scientific">Collinsella aerofaciens</name>
    <dbReference type="NCBI Taxonomy" id="74426"/>
    <lineage>
        <taxon>Bacteria</taxon>
        <taxon>Bacillati</taxon>
        <taxon>Actinomycetota</taxon>
        <taxon>Coriobacteriia</taxon>
        <taxon>Coriobacteriales</taxon>
        <taxon>Coriobacteriaceae</taxon>
        <taxon>Collinsella</taxon>
    </lineage>
</organism>
<accession>A0A5K1IY41</accession>
<evidence type="ECO:0000259" key="1">
    <source>
        <dbReference type="Pfam" id="PF20586"/>
    </source>
</evidence>
<dbReference type="InterPro" id="IPR046738">
    <property type="entry name" value="DUF6788"/>
</dbReference>
<reference evidence="2 3" key="1">
    <citation type="submission" date="2019-10" db="EMBL/GenBank/DDBJ databases">
        <authorList>
            <person name="Wolf R A."/>
        </authorList>
    </citation>
    <scope>NUCLEOTIDE SEQUENCE [LARGE SCALE GENOMIC DNA]</scope>
    <source>
        <strain evidence="2">Collinsella_aerofaciens_AK_138A</strain>
    </source>
</reference>
<feature type="domain" description="DUF6788" evidence="1">
    <location>
        <begin position="9"/>
        <end position="70"/>
    </location>
</feature>
<dbReference type="AlphaFoldDB" id="A0A5K1IY41"/>